<reference evidence="16" key="1">
    <citation type="journal article" date="2018" name="Nat. Microbiol.">
        <title>Leveraging single-cell genomics to expand the fungal tree of life.</title>
        <authorList>
            <person name="Ahrendt S.R."/>
            <person name="Quandt C.A."/>
            <person name="Ciobanu D."/>
            <person name="Clum A."/>
            <person name="Salamov A."/>
            <person name="Andreopoulos B."/>
            <person name="Cheng J.F."/>
            <person name="Woyke T."/>
            <person name="Pelin A."/>
            <person name="Henrissat B."/>
            <person name="Reynolds N.K."/>
            <person name="Benny G.L."/>
            <person name="Smith M.E."/>
            <person name="James T.Y."/>
            <person name="Grigoriev I.V."/>
        </authorList>
    </citation>
    <scope>NUCLEOTIDE SEQUENCE [LARGE SCALE GENOMIC DNA]</scope>
    <source>
        <strain evidence="16">RSA 1356</strain>
    </source>
</reference>
<evidence type="ECO:0000256" key="7">
    <source>
        <dbReference type="ARBA" id="ARBA00022958"/>
    </source>
</evidence>
<dbReference type="AlphaFoldDB" id="A0A4P9XS34"/>
<feature type="transmembrane region" description="Helical" evidence="13">
    <location>
        <begin position="314"/>
        <end position="335"/>
    </location>
</feature>
<evidence type="ECO:0000256" key="12">
    <source>
        <dbReference type="SAM" id="MobiDB-lite"/>
    </source>
</evidence>
<keyword evidence="9" id="KW-0406">Ion transport</keyword>
<dbReference type="InterPro" id="IPR027359">
    <property type="entry name" value="Volt_channel_dom_sf"/>
</dbReference>
<keyword evidence="4 13" id="KW-0812">Transmembrane</keyword>
<dbReference type="Proteomes" id="UP000271241">
    <property type="component" value="Unassembled WGS sequence"/>
</dbReference>
<evidence type="ECO:0000256" key="3">
    <source>
        <dbReference type="ARBA" id="ARBA00022538"/>
    </source>
</evidence>
<dbReference type="GO" id="GO:0005249">
    <property type="term" value="F:voltage-gated potassium channel activity"/>
    <property type="evidence" value="ECO:0007669"/>
    <property type="project" value="InterPro"/>
</dbReference>
<keyword evidence="5" id="KW-0631">Potassium channel</keyword>
<dbReference type="PRINTS" id="PR00169">
    <property type="entry name" value="KCHANNEL"/>
</dbReference>
<dbReference type="InterPro" id="IPR005821">
    <property type="entry name" value="Ion_trans_dom"/>
</dbReference>
<comment type="subcellular location">
    <subcellularLocation>
        <location evidence="1">Membrane</location>
        <topology evidence="1">Multi-pass membrane protein</topology>
    </subcellularLocation>
</comment>
<feature type="region of interest" description="Disordered" evidence="12">
    <location>
        <begin position="388"/>
        <end position="415"/>
    </location>
</feature>
<evidence type="ECO:0000256" key="9">
    <source>
        <dbReference type="ARBA" id="ARBA00023065"/>
    </source>
</evidence>
<feature type="domain" description="Ion transport" evidence="14">
    <location>
        <begin position="130"/>
        <end position="362"/>
    </location>
</feature>
<keyword evidence="11" id="KW-0407">Ion channel</keyword>
<evidence type="ECO:0000256" key="11">
    <source>
        <dbReference type="ARBA" id="ARBA00023303"/>
    </source>
</evidence>
<organism evidence="15 16">
    <name type="scientific">Thamnocephalis sphaerospora</name>
    <dbReference type="NCBI Taxonomy" id="78915"/>
    <lineage>
        <taxon>Eukaryota</taxon>
        <taxon>Fungi</taxon>
        <taxon>Fungi incertae sedis</taxon>
        <taxon>Zoopagomycota</taxon>
        <taxon>Zoopagomycotina</taxon>
        <taxon>Zoopagomycetes</taxon>
        <taxon>Zoopagales</taxon>
        <taxon>Sigmoideomycetaceae</taxon>
        <taxon>Thamnocephalis</taxon>
    </lineage>
</organism>
<evidence type="ECO:0000259" key="14">
    <source>
        <dbReference type="Pfam" id="PF00520"/>
    </source>
</evidence>
<evidence type="ECO:0000256" key="4">
    <source>
        <dbReference type="ARBA" id="ARBA00022692"/>
    </source>
</evidence>
<feature type="region of interest" description="Disordered" evidence="12">
    <location>
        <begin position="32"/>
        <end position="57"/>
    </location>
</feature>
<dbReference type="SUPFAM" id="SSF81324">
    <property type="entry name" value="Voltage-gated potassium channels"/>
    <property type="match status" value="1"/>
</dbReference>
<evidence type="ECO:0000313" key="16">
    <source>
        <dbReference type="Proteomes" id="UP000271241"/>
    </source>
</evidence>
<feature type="transmembrane region" description="Helical" evidence="13">
    <location>
        <begin position="347"/>
        <end position="370"/>
    </location>
</feature>
<keyword evidence="6" id="KW-0851">Voltage-gated channel</keyword>
<evidence type="ECO:0000256" key="13">
    <source>
        <dbReference type="SAM" id="Phobius"/>
    </source>
</evidence>
<feature type="transmembrane region" description="Helical" evidence="13">
    <location>
        <begin position="128"/>
        <end position="149"/>
    </location>
</feature>
<dbReference type="OrthoDB" id="415460at2759"/>
<keyword evidence="10 13" id="KW-0472">Membrane</keyword>
<accession>A0A4P9XS34</accession>
<protein>
    <recommendedName>
        <fullName evidence="14">Ion transport domain-containing protein</fullName>
    </recommendedName>
</protein>
<dbReference type="PANTHER" id="PTHR11537:SF254">
    <property type="entry name" value="POTASSIUM VOLTAGE-GATED CHANNEL PROTEIN SHAB"/>
    <property type="match status" value="1"/>
</dbReference>
<evidence type="ECO:0000256" key="5">
    <source>
        <dbReference type="ARBA" id="ARBA00022826"/>
    </source>
</evidence>
<dbReference type="EMBL" id="KZ992557">
    <property type="protein sequence ID" value="RKP08934.1"/>
    <property type="molecule type" value="Genomic_DNA"/>
</dbReference>
<dbReference type="PANTHER" id="PTHR11537">
    <property type="entry name" value="VOLTAGE-GATED POTASSIUM CHANNEL"/>
    <property type="match status" value="1"/>
</dbReference>
<feature type="compositionally biased region" description="Basic residues" evidence="12">
    <location>
        <begin position="43"/>
        <end position="57"/>
    </location>
</feature>
<dbReference type="STRING" id="78915.A0A4P9XS34"/>
<evidence type="ECO:0000256" key="10">
    <source>
        <dbReference type="ARBA" id="ARBA00023136"/>
    </source>
</evidence>
<dbReference type="GO" id="GO:0008076">
    <property type="term" value="C:voltage-gated potassium channel complex"/>
    <property type="evidence" value="ECO:0007669"/>
    <property type="project" value="InterPro"/>
</dbReference>
<feature type="compositionally biased region" description="Basic and acidic residues" evidence="12">
    <location>
        <begin position="400"/>
        <end position="415"/>
    </location>
</feature>
<evidence type="ECO:0000256" key="8">
    <source>
        <dbReference type="ARBA" id="ARBA00022989"/>
    </source>
</evidence>
<evidence type="ECO:0000256" key="2">
    <source>
        <dbReference type="ARBA" id="ARBA00022448"/>
    </source>
</evidence>
<proteinExistence type="predicted"/>
<evidence type="ECO:0000256" key="6">
    <source>
        <dbReference type="ARBA" id="ARBA00022882"/>
    </source>
</evidence>
<dbReference type="FunFam" id="1.10.287.70:FF:000097">
    <property type="entry name" value="Potassium voltage-gated channel subfamily G member 3"/>
    <property type="match status" value="1"/>
</dbReference>
<feature type="transmembrane region" description="Helical" evidence="13">
    <location>
        <begin position="195"/>
        <end position="217"/>
    </location>
</feature>
<evidence type="ECO:0000256" key="1">
    <source>
        <dbReference type="ARBA" id="ARBA00004141"/>
    </source>
</evidence>
<keyword evidence="8 13" id="KW-1133">Transmembrane helix</keyword>
<feature type="transmembrane region" description="Helical" evidence="13">
    <location>
        <begin position="161"/>
        <end position="183"/>
    </location>
</feature>
<dbReference type="Gene3D" id="1.20.120.350">
    <property type="entry name" value="Voltage-gated potassium channels. Chain C"/>
    <property type="match status" value="1"/>
</dbReference>
<keyword evidence="16" id="KW-1185">Reference proteome</keyword>
<evidence type="ECO:0000313" key="15">
    <source>
        <dbReference type="EMBL" id="RKP08934.1"/>
    </source>
</evidence>
<keyword evidence="2" id="KW-0813">Transport</keyword>
<keyword evidence="3" id="KW-0633">Potassium transport</keyword>
<keyword evidence="7" id="KW-0630">Potassium</keyword>
<name>A0A4P9XS34_9FUNG</name>
<sequence>MPRSVNQYLNDADGNEAAASVALEMTATRSAGAAMAYDNPPRTPKRKRPRSHSIHAHRPSARSFELFPVESPAAYGEVGEGLDAEMNTVGGYIDIPDPGERNRTAASIHSPWKRQFYLLMEDPSSSGAAFFVNVFVVLMIVLSAVIATVETIPKFRSGETPIWFALETAVVVLLALEFAARVFAHSDQSLRLIRFMLSPLSIIDFSVVLLYFVSYILGSDTTYVFRITILRLFRLFRVFRVYRHSSLLQATHLGQLSIEVMIVAIKRSTDALSALLFFMLMTIIIFSSILYFAERGVWDDDRRMFLTSDGLASQFDSIPAVFWFVIVTITTTGYGDMVPQTFIGKVVAFPAMMIGILLIALPSIIVGRHFTIVWEAMKERQREVYRRERADTMNEDDAEHSDYHEDHDDTASDTSRRKELVQLRRQVNELTTICQQNQNALRQLLAALK</sequence>
<dbReference type="Pfam" id="PF00520">
    <property type="entry name" value="Ion_trans"/>
    <property type="match status" value="1"/>
</dbReference>
<feature type="transmembrane region" description="Helical" evidence="13">
    <location>
        <begin position="271"/>
        <end position="293"/>
    </location>
</feature>
<dbReference type="GO" id="GO:0001508">
    <property type="term" value="P:action potential"/>
    <property type="evidence" value="ECO:0007669"/>
    <property type="project" value="TreeGrafter"/>
</dbReference>
<gene>
    <name evidence="15" type="ORF">THASP1DRAFT_29278</name>
</gene>
<dbReference type="Gene3D" id="1.10.287.70">
    <property type="match status" value="1"/>
</dbReference>
<dbReference type="InterPro" id="IPR028325">
    <property type="entry name" value="VG_K_chnl"/>
</dbReference>